<gene>
    <name evidence="4" type="ORF">EGW08_019174</name>
</gene>
<feature type="domain" description="WW" evidence="3">
    <location>
        <begin position="6"/>
        <end position="39"/>
    </location>
</feature>
<dbReference type="SMART" id="SM00233">
    <property type="entry name" value="PH"/>
    <property type="match status" value="1"/>
</dbReference>
<dbReference type="PROSITE" id="PS50003">
    <property type="entry name" value="PH_DOMAIN"/>
    <property type="match status" value="1"/>
</dbReference>
<organism evidence="4 5">
    <name type="scientific">Elysia chlorotica</name>
    <name type="common">Eastern emerald elysia</name>
    <name type="synonym">Sea slug</name>
    <dbReference type="NCBI Taxonomy" id="188477"/>
    <lineage>
        <taxon>Eukaryota</taxon>
        <taxon>Metazoa</taxon>
        <taxon>Spiralia</taxon>
        <taxon>Lophotrochozoa</taxon>
        <taxon>Mollusca</taxon>
        <taxon>Gastropoda</taxon>
        <taxon>Heterobranchia</taxon>
        <taxon>Euthyneura</taxon>
        <taxon>Panpulmonata</taxon>
        <taxon>Sacoglossa</taxon>
        <taxon>Placobranchoidea</taxon>
        <taxon>Plakobranchidae</taxon>
        <taxon>Elysia</taxon>
    </lineage>
</organism>
<dbReference type="EMBL" id="RQTK01000981">
    <property type="protein sequence ID" value="RUS73059.1"/>
    <property type="molecule type" value="Genomic_DNA"/>
</dbReference>
<comment type="caution">
    <text evidence="4">The sequence shown here is derived from an EMBL/GenBank/DDBJ whole genome shotgun (WGS) entry which is preliminary data.</text>
</comment>
<feature type="compositionally biased region" description="Low complexity" evidence="1">
    <location>
        <begin position="104"/>
        <end position="114"/>
    </location>
</feature>
<dbReference type="Pfam" id="PF00169">
    <property type="entry name" value="PH"/>
    <property type="match status" value="1"/>
</dbReference>
<dbReference type="AlphaFoldDB" id="A0A3S0ZA55"/>
<dbReference type="Proteomes" id="UP000271974">
    <property type="component" value="Unassembled WGS sequence"/>
</dbReference>
<dbReference type="PANTHER" id="PTHR12752">
    <property type="entry name" value="PHOSPHOINOSITOL 3-PHOSPHATE-BINDING PROTEIN"/>
    <property type="match status" value="1"/>
</dbReference>
<feature type="non-terminal residue" evidence="4">
    <location>
        <position position="1"/>
    </location>
</feature>
<evidence type="ECO:0000256" key="1">
    <source>
        <dbReference type="SAM" id="MobiDB-lite"/>
    </source>
</evidence>
<evidence type="ECO:0008006" key="6">
    <source>
        <dbReference type="Google" id="ProtNLM"/>
    </source>
</evidence>
<dbReference type="PANTHER" id="PTHR12752:SF9">
    <property type="entry name" value="KRAMER, ISOFORM I"/>
    <property type="match status" value="1"/>
</dbReference>
<dbReference type="PROSITE" id="PS50020">
    <property type="entry name" value="WW_DOMAIN_2"/>
    <property type="match status" value="2"/>
</dbReference>
<feature type="non-terminal residue" evidence="4">
    <location>
        <position position="264"/>
    </location>
</feature>
<dbReference type="Gene3D" id="2.30.29.30">
    <property type="entry name" value="Pleckstrin-homology domain (PH domain)/Phosphotyrosine-binding domain (PTB)"/>
    <property type="match status" value="1"/>
</dbReference>
<dbReference type="InterPro" id="IPR001849">
    <property type="entry name" value="PH_domain"/>
</dbReference>
<dbReference type="OrthoDB" id="43122at2759"/>
<evidence type="ECO:0000313" key="4">
    <source>
        <dbReference type="EMBL" id="RUS73059.1"/>
    </source>
</evidence>
<name>A0A3S0ZA55_ELYCH</name>
<feature type="region of interest" description="Disordered" evidence="1">
    <location>
        <begin position="104"/>
        <end position="165"/>
    </location>
</feature>
<dbReference type="InterPro" id="IPR001202">
    <property type="entry name" value="WW_dom"/>
</dbReference>
<keyword evidence="5" id="KW-1185">Reference proteome</keyword>
<dbReference type="Gene3D" id="2.20.70.10">
    <property type="match status" value="2"/>
</dbReference>
<dbReference type="SUPFAM" id="SSF51045">
    <property type="entry name" value="WW domain"/>
    <property type="match status" value="2"/>
</dbReference>
<accession>A0A3S0ZA55</accession>
<sequence>SDLLRERLPPGWHIGVTDDGRIFFIDDYRQDTSWLHPVTGVPVESGMHSHPDLPPGWEQDSTLDGLTYYIDHNREVTTFEHPLYSLGPALPPIDNNEITQQQQLLQQNQNHNHQVPPSDHQDRSVPSAQNPTAPGSPTSPGGKENFKRGTPKQRSVKAPSAKRNPQAVVVKRGWLHRLENTGLSKSKAWKRRWCVLADFALFIYKGEDEQTTLDSILLPSYRINPSTEADNIKRNFVFKVEHENTKTLYLAAEDSPDSVSWMSH</sequence>
<protein>
    <recommendedName>
        <fullName evidence="6">PH domain-containing protein</fullName>
    </recommendedName>
</protein>
<dbReference type="CDD" id="cd00201">
    <property type="entry name" value="WW"/>
    <property type="match status" value="2"/>
</dbReference>
<dbReference type="Pfam" id="PF00397">
    <property type="entry name" value="WW"/>
    <property type="match status" value="1"/>
</dbReference>
<dbReference type="SUPFAM" id="SSF50729">
    <property type="entry name" value="PH domain-like"/>
    <property type="match status" value="1"/>
</dbReference>
<dbReference type="InterPro" id="IPR011993">
    <property type="entry name" value="PH-like_dom_sf"/>
</dbReference>
<dbReference type="SMART" id="SM00456">
    <property type="entry name" value="WW"/>
    <property type="match status" value="2"/>
</dbReference>
<proteinExistence type="predicted"/>
<feature type="domain" description="WW" evidence="3">
    <location>
        <begin position="51"/>
        <end position="84"/>
    </location>
</feature>
<dbReference type="InterPro" id="IPR036020">
    <property type="entry name" value="WW_dom_sf"/>
</dbReference>
<evidence type="ECO:0000259" key="3">
    <source>
        <dbReference type="PROSITE" id="PS50020"/>
    </source>
</evidence>
<feature type="domain" description="PH" evidence="2">
    <location>
        <begin position="168"/>
        <end position="264"/>
    </location>
</feature>
<dbReference type="STRING" id="188477.A0A3S0ZA55"/>
<dbReference type="PROSITE" id="PS01159">
    <property type="entry name" value="WW_DOMAIN_1"/>
    <property type="match status" value="2"/>
</dbReference>
<feature type="compositionally biased region" description="Low complexity" evidence="1">
    <location>
        <begin position="131"/>
        <end position="142"/>
    </location>
</feature>
<evidence type="ECO:0000259" key="2">
    <source>
        <dbReference type="PROSITE" id="PS50003"/>
    </source>
</evidence>
<evidence type="ECO:0000313" key="5">
    <source>
        <dbReference type="Proteomes" id="UP000271974"/>
    </source>
</evidence>
<reference evidence="4 5" key="1">
    <citation type="submission" date="2019-01" db="EMBL/GenBank/DDBJ databases">
        <title>A draft genome assembly of the solar-powered sea slug Elysia chlorotica.</title>
        <authorList>
            <person name="Cai H."/>
            <person name="Li Q."/>
            <person name="Fang X."/>
            <person name="Li J."/>
            <person name="Curtis N.E."/>
            <person name="Altenburger A."/>
            <person name="Shibata T."/>
            <person name="Feng M."/>
            <person name="Maeda T."/>
            <person name="Schwartz J.A."/>
            <person name="Shigenobu S."/>
            <person name="Lundholm N."/>
            <person name="Nishiyama T."/>
            <person name="Yang H."/>
            <person name="Hasebe M."/>
            <person name="Li S."/>
            <person name="Pierce S.K."/>
            <person name="Wang J."/>
        </authorList>
    </citation>
    <scope>NUCLEOTIDE SEQUENCE [LARGE SCALE GENOMIC DNA]</scope>
    <source>
        <strain evidence="4">EC2010</strain>
        <tissue evidence="4">Whole organism of an adult</tissue>
    </source>
</reference>